<proteinExistence type="predicted"/>
<evidence type="ECO:0000256" key="1">
    <source>
        <dbReference type="SAM" id="MobiDB-lite"/>
    </source>
</evidence>
<feature type="region of interest" description="Disordered" evidence="1">
    <location>
        <begin position="42"/>
        <end position="63"/>
    </location>
</feature>
<name>A0AAW6LRQ9_RHOSG</name>
<organism evidence="2 3">
    <name type="scientific">Rhodococcus qingshengii</name>
    <dbReference type="NCBI Taxonomy" id="334542"/>
    <lineage>
        <taxon>Bacteria</taxon>
        <taxon>Bacillati</taxon>
        <taxon>Actinomycetota</taxon>
        <taxon>Actinomycetes</taxon>
        <taxon>Mycobacteriales</taxon>
        <taxon>Nocardiaceae</taxon>
        <taxon>Rhodococcus</taxon>
        <taxon>Rhodococcus erythropolis group</taxon>
    </lineage>
</organism>
<gene>
    <name evidence="2" type="ORF">PXH69_33285</name>
</gene>
<dbReference type="Proteomes" id="UP001217325">
    <property type="component" value="Unassembled WGS sequence"/>
</dbReference>
<evidence type="ECO:0000313" key="2">
    <source>
        <dbReference type="EMBL" id="MDE8649848.1"/>
    </source>
</evidence>
<evidence type="ECO:0000313" key="3">
    <source>
        <dbReference type="Proteomes" id="UP001217325"/>
    </source>
</evidence>
<reference evidence="2" key="1">
    <citation type="submission" date="2023-02" db="EMBL/GenBank/DDBJ databases">
        <title>A novel hydrolase synthesized by Rhodococcus erythropolis HQ is responsible for the detoxification of Zearalenone.</title>
        <authorList>
            <person name="Hu J."/>
            <person name="Xu J."/>
        </authorList>
    </citation>
    <scope>NUCLEOTIDE SEQUENCE</scope>
    <source>
        <strain evidence="2">HQ</strain>
    </source>
</reference>
<dbReference type="EMBL" id="JARDXE010000034">
    <property type="protein sequence ID" value="MDE8649848.1"/>
    <property type="molecule type" value="Genomic_DNA"/>
</dbReference>
<sequence>MTDRFDEELMMLADIRAYLRTTEGPDFPISTSVIDRVLDERNSARLGRSAESDIGLPVDEQQG</sequence>
<dbReference type="AlphaFoldDB" id="A0AAW6LRQ9"/>
<accession>A0AAW6LRQ9</accession>
<feature type="compositionally biased region" description="Basic and acidic residues" evidence="1">
    <location>
        <begin position="42"/>
        <end position="51"/>
    </location>
</feature>
<protein>
    <submittedName>
        <fullName evidence="2">Uncharacterized protein</fullName>
    </submittedName>
</protein>
<comment type="caution">
    <text evidence="2">The sequence shown here is derived from an EMBL/GenBank/DDBJ whole genome shotgun (WGS) entry which is preliminary data.</text>
</comment>
<dbReference type="RefSeq" id="WP_143541242.1">
    <property type="nucleotide sequence ID" value="NZ_CP077418.1"/>
</dbReference>